<organism evidence="1 2">
    <name type="scientific">Pleuronectes platessa</name>
    <name type="common">European plaice</name>
    <dbReference type="NCBI Taxonomy" id="8262"/>
    <lineage>
        <taxon>Eukaryota</taxon>
        <taxon>Metazoa</taxon>
        <taxon>Chordata</taxon>
        <taxon>Craniata</taxon>
        <taxon>Vertebrata</taxon>
        <taxon>Euteleostomi</taxon>
        <taxon>Actinopterygii</taxon>
        <taxon>Neopterygii</taxon>
        <taxon>Teleostei</taxon>
        <taxon>Neoteleostei</taxon>
        <taxon>Acanthomorphata</taxon>
        <taxon>Carangaria</taxon>
        <taxon>Pleuronectiformes</taxon>
        <taxon>Pleuronectoidei</taxon>
        <taxon>Pleuronectidae</taxon>
        <taxon>Pleuronectes</taxon>
    </lineage>
</organism>
<evidence type="ECO:0000313" key="2">
    <source>
        <dbReference type="Proteomes" id="UP001153269"/>
    </source>
</evidence>
<protein>
    <submittedName>
        <fullName evidence="1">Uncharacterized protein</fullName>
    </submittedName>
</protein>
<gene>
    <name evidence="1" type="ORF">PLEPLA_LOCUS10595</name>
</gene>
<name>A0A9N7U1N4_PLEPL</name>
<evidence type="ECO:0000313" key="1">
    <source>
        <dbReference type="EMBL" id="CAB1422677.1"/>
    </source>
</evidence>
<dbReference type="EMBL" id="CADEAL010000602">
    <property type="protein sequence ID" value="CAB1422677.1"/>
    <property type="molecule type" value="Genomic_DNA"/>
</dbReference>
<sequence length="149" mass="16737">MQAIMSPATTACLPVSGPEMPDETQRGVKPRLRQNLLYYFCTYQALFFHNRISAPRSLSLMGHNMNEATLYRMCDAPYNFQVNQPECPAVGPKHVHCTVASCNESFVVIFIIVSNGSFNPPLDDDLLSVCGRRRRKRAGKKRGKAKESK</sequence>
<reference evidence="1" key="1">
    <citation type="submission" date="2020-03" db="EMBL/GenBank/DDBJ databases">
        <authorList>
            <person name="Weist P."/>
        </authorList>
    </citation>
    <scope>NUCLEOTIDE SEQUENCE</scope>
</reference>
<keyword evidence="2" id="KW-1185">Reference proteome</keyword>
<dbReference type="Proteomes" id="UP001153269">
    <property type="component" value="Unassembled WGS sequence"/>
</dbReference>
<dbReference type="AlphaFoldDB" id="A0A9N7U1N4"/>
<accession>A0A9N7U1N4</accession>
<comment type="caution">
    <text evidence="1">The sequence shown here is derived from an EMBL/GenBank/DDBJ whole genome shotgun (WGS) entry which is preliminary data.</text>
</comment>
<proteinExistence type="predicted"/>